<accession>A0A2P2M5G2</accession>
<protein>
    <submittedName>
        <fullName evidence="1">Uncharacterized protein</fullName>
    </submittedName>
</protein>
<organism evidence="1">
    <name type="scientific">Rhizophora mucronata</name>
    <name type="common">Asiatic mangrove</name>
    <dbReference type="NCBI Taxonomy" id="61149"/>
    <lineage>
        <taxon>Eukaryota</taxon>
        <taxon>Viridiplantae</taxon>
        <taxon>Streptophyta</taxon>
        <taxon>Embryophyta</taxon>
        <taxon>Tracheophyta</taxon>
        <taxon>Spermatophyta</taxon>
        <taxon>Magnoliopsida</taxon>
        <taxon>eudicotyledons</taxon>
        <taxon>Gunneridae</taxon>
        <taxon>Pentapetalae</taxon>
        <taxon>rosids</taxon>
        <taxon>fabids</taxon>
        <taxon>Malpighiales</taxon>
        <taxon>Rhizophoraceae</taxon>
        <taxon>Rhizophora</taxon>
    </lineage>
</organism>
<dbReference type="AlphaFoldDB" id="A0A2P2M5G2"/>
<proteinExistence type="predicted"/>
<sequence length="22" mass="2442">MGHMGCIGLELLVVGFYRQCKS</sequence>
<name>A0A2P2M5G2_RHIMU</name>
<reference evidence="1" key="1">
    <citation type="submission" date="2018-02" db="EMBL/GenBank/DDBJ databases">
        <title>Rhizophora mucronata_Transcriptome.</title>
        <authorList>
            <person name="Meera S.P."/>
            <person name="Sreeshan A."/>
            <person name="Augustine A."/>
        </authorList>
    </citation>
    <scope>NUCLEOTIDE SEQUENCE</scope>
    <source>
        <tissue evidence="1">Leaf</tissue>
    </source>
</reference>
<dbReference type="EMBL" id="GGEC01044976">
    <property type="protein sequence ID" value="MBX25460.1"/>
    <property type="molecule type" value="Transcribed_RNA"/>
</dbReference>
<evidence type="ECO:0000313" key="1">
    <source>
        <dbReference type="EMBL" id="MBX25460.1"/>
    </source>
</evidence>